<organism evidence="5 6">
    <name type="scientific">Aphanomyces invadans</name>
    <dbReference type="NCBI Taxonomy" id="157072"/>
    <lineage>
        <taxon>Eukaryota</taxon>
        <taxon>Sar</taxon>
        <taxon>Stramenopiles</taxon>
        <taxon>Oomycota</taxon>
        <taxon>Saprolegniomycetes</taxon>
        <taxon>Saprolegniales</taxon>
        <taxon>Verrucalvaceae</taxon>
        <taxon>Aphanomyces</taxon>
    </lineage>
</organism>
<comment type="caution">
    <text evidence="5">The sequence shown here is derived from an EMBL/GenBank/DDBJ whole genome shotgun (WGS) entry which is preliminary data.</text>
</comment>
<evidence type="ECO:0000259" key="4">
    <source>
        <dbReference type="Pfam" id="PF16363"/>
    </source>
</evidence>
<evidence type="ECO:0000313" key="5">
    <source>
        <dbReference type="EMBL" id="RHY35244.1"/>
    </source>
</evidence>
<dbReference type="VEuPathDB" id="FungiDB:H310_04969"/>
<dbReference type="CDD" id="cd05246">
    <property type="entry name" value="dTDP_GD_SDR_e"/>
    <property type="match status" value="1"/>
</dbReference>
<comment type="cofactor">
    <cofactor evidence="1">
        <name>NAD(+)</name>
        <dbReference type="ChEBI" id="CHEBI:57540"/>
    </cofactor>
</comment>
<dbReference type="AlphaFoldDB" id="A0A3R6W4R5"/>
<reference evidence="5 6" key="1">
    <citation type="submission" date="2018-08" db="EMBL/GenBank/DDBJ databases">
        <title>Aphanomyces genome sequencing and annotation.</title>
        <authorList>
            <person name="Minardi D."/>
            <person name="Oidtmann B."/>
            <person name="Van Der Giezen M."/>
            <person name="Studholme D.J."/>
        </authorList>
    </citation>
    <scope>NUCLEOTIDE SEQUENCE [LARGE SCALE GENOMIC DNA]</scope>
    <source>
        <strain evidence="5 6">NJM0002</strain>
    </source>
</reference>
<keyword evidence="2" id="KW-0520">NAD</keyword>
<evidence type="ECO:0000256" key="1">
    <source>
        <dbReference type="ARBA" id="ARBA00001911"/>
    </source>
</evidence>
<evidence type="ECO:0000313" key="6">
    <source>
        <dbReference type="Proteomes" id="UP000285060"/>
    </source>
</evidence>
<dbReference type="Proteomes" id="UP000285060">
    <property type="component" value="Unassembled WGS sequence"/>
</dbReference>
<dbReference type="Gene3D" id="3.90.25.10">
    <property type="entry name" value="UDP-galactose 4-epimerase, domain 1"/>
    <property type="match status" value="1"/>
</dbReference>
<dbReference type="EMBL" id="QUSY01000006">
    <property type="protein sequence ID" value="RHY35244.1"/>
    <property type="molecule type" value="Genomic_DNA"/>
</dbReference>
<keyword evidence="6" id="KW-1185">Reference proteome</keyword>
<proteinExistence type="predicted"/>
<name>A0A3R6W4R5_9STRA</name>
<dbReference type="PANTHER" id="PTHR43000">
    <property type="entry name" value="DTDP-D-GLUCOSE 4,6-DEHYDRATASE-RELATED"/>
    <property type="match status" value="1"/>
</dbReference>
<dbReference type="NCBIfam" id="TIGR01181">
    <property type="entry name" value="dTDP_gluc_dehyt"/>
    <property type="match status" value="1"/>
</dbReference>
<keyword evidence="3" id="KW-0456">Lyase</keyword>
<accession>A0A3R6W4R5</accession>
<dbReference type="GO" id="GO:0008460">
    <property type="term" value="F:dTDP-glucose 4,6-dehydratase activity"/>
    <property type="evidence" value="ECO:0007669"/>
    <property type="project" value="InterPro"/>
</dbReference>
<dbReference type="SUPFAM" id="SSF51735">
    <property type="entry name" value="NAD(P)-binding Rossmann-fold domains"/>
    <property type="match status" value="1"/>
</dbReference>
<feature type="domain" description="NAD(P)-binding" evidence="4">
    <location>
        <begin position="2"/>
        <end position="294"/>
    </location>
</feature>
<dbReference type="Gene3D" id="3.40.50.720">
    <property type="entry name" value="NAD(P)-binding Rossmann-like Domain"/>
    <property type="match status" value="1"/>
</dbReference>
<dbReference type="InterPro" id="IPR005888">
    <property type="entry name" value="dTDP_Gluc_deHydtase"/>
</dbReference>
<dbReference type="GO" id="GO:0009225">
    <property type="term" value="P:nucleotide-sugar metabolic process"/>
    <property type="evidence" value="ECO:0007669"/>
    <property type="project" value="InterPro"/>
</dbReference>
<evidence type="ECO:0000256" key="2">
    <source>
        <dbReference type="ARBA" id="ARBA00023027"/>
    </source>
</evidence>
<dbReference type="InterPro" id="IPR016040">
    <property type="entry name" value="NAD(P)-bd_dom"/>
</dbReference>
<dbReference type="Pfam" id="PF16363">
    <property type="entry name" value="GDP_Man_Dehyd"/>
    <property type="match status" value="1"/>
</dbReference>
<dbReference type="FunFam" id="3.40.50.720:FF:000304">
    <property type="entry name" value="UDP-glucose 4,6-dehydratase"/>
    <property type="match status" value="1"/>
</dbReference>
<gene>
    <name evidence="5" type="ORF">DYB32_000307</name>
</gene>
<protein>
    <recommendedName>
        <fullName evidence="4">NAD(P)-binding domain-containing protein</fullName>
    </recommendedName>
</protein>
<dbReference type="InterPro" id="IPR036291">
    <property type="entry name" value="NAD(P)-bd_dom_sf"/>
</dbReference>
<evidence type="ECO:0000256" key="3">
    <source>
        <dbReference type="ARBA" id="ARBA00023239"/>
    </source>
</evidence>
<sequence length="329" mass="37319">MGSNFTRYMLQRYPTYSIVVFDKLTYAGNTDNLDDVSEDPRYVFVRGDICDADAVHTAIVTHGVDTIINFAAETHVDRSILDPAVFVQTNVVGTCMLLECARRHSLRRFHQISTDEVYGQVLTDRPSGEADALDPRSPYAATKASADLLVMSYFTTFGLPVTITRGSNNIGPFQYPEKVVPLFTTNAIDSLPLPVYGNGLQRREYQYVWDHCEAVDIVLHHGTAGEIYNVGTGQPTTNLEMTELILDTLGKPRHLIQHVQDRPGHDQCYQLNISKMGQLGWRPTHSPQEAIKKTVQWYVDNESWWRKAKGGNFVQYYNNQYSHCRLLHE</sequence>